<comment type="caution">
    <text evidence="2">The sequence shown here is derived from an EMBL/GenBank/DDBJ whole genome shotgun (WGS) entry which is preliminary data.</text>
</comment>
<name>A0A2N5US72_9BASI</name>
<evidence type="ECO:0000313" key="2">
    <source>
        <dbReference type="EMBL" id="PLW40592.1"/>
    </source>
</evidence>
<dbReference type="EMBL" id="PGCI01000100">
    <property type="protein sequence ID" value="PLW40592.1"/>
    <property type="molecule type" value="Genomic_DNA"/>
</dbReference>
<evidence type="ECO:0000256" key="1">
    <source>
        <dbReference type="SAM" id="MobiDB-lite"/>
    </source>
</evidence>
<accession>A0A2N5US72</accession>
<evidence type="ECO:0000313" key="3">
    <source>
        <dbReference type="Proteomes" id="UP000235392"/>
    </source>
</evidence>
<sequence>MSAKIPPAGTIYPKVKPTSPASKFSGHPTLKTGTIEHLKPPGVIYLLDPNQAKSDLGASPIIQGYSFDTSGIYLPTSSHSCTSVLSTVDNLAVCSVIAKTIHHANIRYVQQFNTNA</sequence>
<feature type="region of interest" description="Disordered" evidence="1">
    <location>
        <begin position="1"/>
        <end position="31"/>
    </location>
</feature>
<dbReference type="Proteomes" id="UP000235392">
    <property type="component" value="Unassembled WGS sequence"/>
</dbReference>
<gene>
    <name evidence="2" type="ORF">PCASD_07765</name>
</gene>
<dbReference type="AlphaFoldDB" id="A0A2N5US72"/>
<protein>
    <submittedName>
        <fullName evidence="2">Uncharacterized protein</fullName>
    </submittedName>
</protein>
<organism evidence="2 3">
    <name type="scientific">Puccinia coronata f. sp. avenae</name>
    <dbReference type="NCBI Taxonomy" id="200324"/>
    <lineage>
        <taxon>Eukaryota</taxon>
        <taxon>Fungi</taxon>
        <taxon>Dikarya</taxon>
        <taxon>Basidiomycota</taxon>
        <taxon>Pucciniomycotina</taxon>
        <taxon>Pucciniomycetes</taxon>
        <taxon>Pucciniales</taxon>
        <taxon>Pucciniaceae</taxon>
        <taxon>Puccinia</taxon>
    </lineage>
</organism>
<reference evidence="2 3" key="1">
    <citation type="submission" date="2017-11" db="EMBL/GenBank/DDBJ databases">
        <title>De novo assembly and phasing of dikaryotic genomes from two isolates of Puccinia coronata f. sp. avenae, the causal agent of oat crown rust.</title>
        <authorList>
            <person name="Miller M.E."/>
            <person name="Zhang Y."/>
            <person name="Omidvar V."/>
            <person name="Sperschneider J."/>
            <person name="Schwessinger B."/>
            <person name="Raley C."/>
            <person name="Palmer J.M."/>
            <person name="Garnica D."/>
            <person name="Upadhyaya N."/>
            <person name="Rathjen J."/>
            <person name="Taylor J.M."/>
            <person name="Park R.F."/>
            <person name="Dodds P.N."/>
            <person name="Hirsch C.D."/>
            <person name="Kianian S.F."/>
            <person name="Figueroa M."/>
        </authorList>
    </citation>
    <scope>NUCLEOTIDE SEQUENCE [LARGE SCALE GENOMIC DNA]</scope>
    <source>
        <strain evidence="2">12SD80</strain>
    </source>
</reference>
<proteinExistence type="predicted"/>